<protein>
    <recommendedName>
        <fullName evidence="3">CxC1-like cysteine cluster associated with KDZ transposases domain-containing protein</fullName>
    </recommendedName>
</protein>
<feature type="region of interest" description="Disordered" evidence="2">
    <location>
        <begin position="924"/>
        <end position="943"/>
    </location>
</feature>
<dbReference type="EMBL" id="VDEP01000008">
    <property type="protein sequence ID" value="KAA1137485.1"/>
    <property type="molecule type" value="Genomic_DNA"/>
</dbReference>
<accession>A0A5B0SIT5</accession>
<evidence type="ECO:0000256" key="1">
    <source>
        <dbReference type="SAM" id="Coils"/>
    </source>
</evidence>
<feature type="region of interest" description="Disordered" evidence="2">
    <location>
        <begin position="63"/>
        <end position="89"/>
    </location>
</feature>
<sequence>MVKKRTKRAVPVSRAVRLQREVNHERDLAALHSFRGVQNSMARMDVALSADTRLAEDLVNEHSYNFDDNQDQPNQNDDEEESDDGWVPIDIEPPDEYDVAIESNIERLRQEAVRINWKDLVKDLHSVYMAQKVKTKNWAHENAYTDHTSCNCISGTKRAIDLVDIYGQRRANIKFCSCTSDAVRLVQMGYLPGSPIRPVTAFSLPLLILYDCLWNNCHIGAMPFTIALKQYLEPRSQRLTVKNAKHARDSRKPFSAAVDLYRELNDRTENMISRIMRLDDQTIMACRSCPACFGPAPENLRDYTHLKENKLIVCLDGNFQHRHHSKASRDYERIHTPSLFISQSEVDAMTAKIRDIELRKKPQNKKDRCTEAHKAADDKRNKSSWKGCDDTGLMGCCCRHDAAIYVANINKSGEQRCFPMALLNKIINNVESDRHVGILYDIGCSLDKFMTLPASVWDLGFPCLRSFVDIYATRNHRLAAISHRLKYHNNRGIKQLPIWLKKKFIAAVRRRVETKAVLLELLDKPNPFSTTGANYTKRFFKAQWQEQRKFKETHTEEEEDHRAKLLALYKQEAALEAMRSRLRSNPSAYLNDEQDVHELLDELEETAENLKKAAEELGRPEQPAPDEADEEQRLLLLLWNAKSELYVQAVQLWLEKQPLTDSRTIGRRLGTKLSEKIQKAIQNRRGPIDRLITKFNKCFEAYVAKFPRQRVTNTNNHPLNYKTFESMPIDHPFWNDGIYYHSKAPWAIEPDVWTGISCLLVLGRVDEELDLITQEVDRTMGWASSMYSHLSEYIMYIRARAVKIGDGVELAEDDIDNMEFSNFDRLAKLKIINKELQVRLFDLGVMLQEWTEPISWLCARCRPELLRSSYRRWINLLGVIANDHNSRNRGSKRKEPEVVIDNVEEDAILGVHVDDGEEVQVQENEQAAGNAADTWEDVEDAQG</sequence>
<keyword evidence="1" id="KW-0175">Coiled coil</keyword>
<feature type="compositionally biased region" description="Acidic residues" evidence="2">
    <location>
        <begin position="934"/>
        <end position="943"/>
    </location>
</feature>
<comment type="caution">
    <text evidence="4">The sequence shown here is derived from an EMBL/GenBank/DDBJ whole genome shotgun (WGS) entry which is preliminary data.</text>
</comment>
<reference evidence="4 5" key="1">
    <citation type="submission" date="2019-05" db="EMBL/GenBank/DDBJ databases">
        <title>Emergence of the Ug99 lineage of the wheat stem rust pathogen through somatic hybridization.</title>
        <authorList>
            <person name="Li F."/>
            <person name="Upadhyaya N.M."/>
            <person name="Sperschneider J."/>
            <person name="Matny O."/>
            <person name="Nguyen-Phuc H."/>
            <person name="Mago R."/>
            <person name="Raley C."/>
            <person name="Miller M.E."/>
            <person name="Silverstein K.A.T."/>
            <person name="Henningsen E."/>
            <person name="Hirsch C.D."/>
            <person name="Visser B."/>
            <person name="Pretorius Z.A."/>
            <person name="Steffenson B.J."/>
            <person name="Schwessinger B."/>
            <person name="Dodds P.N."/>
            <person name="Figueroa M."/>
        </authorList>
    </citation>
    <scope>NUCLEOTIDE SEQUENCE [LARGE SCALE GENOMIC DNA]</scope>
    <source>
        <strain evidence="4 5">Ug99</strain>
    </source>
</reference>
<feature type="domain" description="CxC1-like cysteine cluster associated with KDZ transposases" evidence="3">
    <location>
        <begin position="137"/>
        <end position="237"/>
    </location>
</feature>
<evidence type="ECO:0000259" key="3">
    <source>
        <dbReference type="Pfam" id="PF18802"/>
    </source>
</evidence>
<organism evidence="4 5">
    <name type="scientific">Puccinia graminis f. sp. tritici</name>
    <dbReference type="NCBI Taxonomy" id="56615"/>
    <lineage>
        <taxon>Eukaryota</taxon>
        <taxon>Fungi</taxon>
        <taxon>Dikarya</taxon>
        <taxon>Basidiomycota</taxon>
        <taxon>Pucciniomycotina</taxon>
        <taxon>Pucciniomycetes</taxon>
        <taxon>Pucciniales</taxon>
        <taxon>Pucciniaceae</taxon>
        <taxon>Puccinia</taxon>
    </lineage>
</organism>
<evidence type="ECO:0000313" key="4">
    <source>
        <dbReference type="EMBL" id="KAA1137485.1"/>
    </source>
</evidence>
<gene>
    <name evidence="4" type="ORF">PGTUg99_020128</name>
</gene>
<name>A0A5B0SIT5_PUCGR</name>
<proteinExistence type="predicted"/>
<evidence type="ECO:0000256" key="2">
    <source>
        <dbReference type="SAM" id="MobiDB-lite"/>
    </source>
</evidence>
<dbReference type="Pfam" id="PF18802">
    <property type="entry name" value="CxC1"/>
    <property type="match status" value="1"/>
</dbReference>
<feature type="coiled-coil region" evidence="1">
    <location>
        <begin position="589"/>
        <end position="620"/>
    </location>
</feature>
<dbReference type="Pfam" id="PF18758">
    <property type="entry name" value="KDZ"/>
    <property type="match status" value="1"/>
</dbReference>
<dbReference type="PANTHER" id="PTHR33096">
    <property type="entry name" value="CXC2 DOMAIN-CONTAINING PROTEIN"/>
    <property type="match status" value="1"/>
</dbReference>
<dbReference type="InterPro" id="IPR040521">
    <property type="entry name" value="KDZ"/>
</dbReference>
<evidence type="ECO:0000313" key="5">
    <source>
        <dbReference type="Proteomes" id="UP000325313"/>
    </source>
</evidence>
<dbReference type="PANTHER" id="PTHR33096:SF1">
    <property type="entry name" value="CXC1-LIKE CYSTEINE CLUSTER ASSOCIATED WITH KDZ TRANSPOSASES DOMAIN-CONTAINING PROTEIN"/>
    <property type="match status" value="1"/>
</dbReference>
<dbReference type="InterPro" id="IPR041320">
    <property type="entry name" value="CxC1"/>
</dbReference>
<dbReference type="AlphaFoldDB" id="A0A5B0SIT5"/>
<dbReference type="Proteomes" id="UP000325313">
    <property type="component" value="Unassembled WGS sequence"/>
</dbReference>